<dbReference type="EMBL" id="JAHLQT010011563">
    <property type="protein sequence ID" value="KAG7172329.1"/>
    <property type="molecule type" value="Genomic_DNA"/>
</dbReference>
<protein>
    <submittedName>
        <fullName evidence="2">Uncharacterized protein</fullName>
    </submittedName>
</protein>
<dbReference type="AlphaFoldDB" id="A0A8J5N3B0"/>
<reference evidence="2" key="1">
    <citation type="journal article" date="2021" name="Sci. Adv.">
        <title>The American lobster genome reveals insights on longevity, neural, and immune adaptations.</title>
        <authorList>
            <person name="Polinski J.M."/>
            <person name="Zimin A.V."/>
            <person name="Clark K.F."/>
            <person name="Kohn A.B."/>
            <person name="Sadowski N."/>
            <person name="Timp W."/>
            <person name="Ptitsyn A."/>
            <person name="Khanna P."/>
            <person name="Romanova D.Y."/>
            <person name="Williams P."/>
            <person name="Greenwood S.J."/>
            <person name="Moroz L.L."/>
            <person name="Walt D.R."/>
            <person name="Bodnar A.G."/>
        </authorList>
    </citation>
    <scope>NUCLEOTIDE SEQUENCE</scope>
    <source>
        <strain evidence="2">GMGI-L3</strain>
    </source>
</reference>
<name>A0A8J5N3B0_HOMAM</name>
<feature type="region of interest" description="Disordered" evidence="1">
    <location>
        <begin position="1"/>
        <end position="389"/>
    </location>
</feature>
<proteinExistence type="predicted"/>
<feature type="compositionally biased region" description="Low complexity" evidence="1">
    <location>
        <begin position="208"/>
        <end position="221"/>
    </location>
</feature>
<organism evidence="2 3">
    <name type="scientific">Homarus americanus</name>
    <name type="common">American lobster</name>
    <dbReference type="NCBI Taxonomy" id="6706"/>
    <lineage>
        <taxon>Eukaryota</taxon>
        <taxon>Metazoa</taxon>
        <taxon>Ecdysozoa</taxon>
        <taxon>Arthropoda</taxon>
        <taxon>Crustacea</taxon>
        <taxon>Multicrustacea</taxon>
        <taxon>Malacostraca</taxon>
        <taxon>Eumalacostraca</taxon>
        <taxon>Eucarida</taxon>
        <taxon>Decapoda</taxon>
        <taxon>Pleocyemata</taxon>
        <taxon>Astacidea</taxon>
        <taxon>Nephropoidea</taxon>
        <taxon>Nephropidae</taxon>
        <taxon>Homarus</taxon>
    </lineage>
</organism>
<gene>
    <name evidence="2" type="primary">Tprxl-L2</name>
    <name evidence="2" type="ORF">Hamer_G009695</name>
</gene>
<comment type="caution">
    <text evidence="2">The sequence shown here is derived from an EMBL/GenBank/DDBJ whole genome shotgun (WGS) entry which is preliminary data.</text>
</comment>
<feature type="compositionally biased region" description="Acidic residues" evidence="1">
    <location>
        <begin position="39"/>
        <end position="53"/>
    </location>
</feature>
<keyword evidence="3" id="KW-1185">Reference proteome</keyword>
<feature type="compositionally biased region" description="Polar residues" evidence="1">
    <location>
        <begin position="149"/>
        <end position="168"/>
    </location>
</feature>
<feature type="compositionally biased region" description="Low complexity" evidence="1">
    <location>
        <begin position="304"/>
        <end position="320"/>
    </location>
</feature>
<sequence>MTEDPENTKRTLCCGVTGRCQVDTEDGRNEEVKTRMENEDTQNEEDSSEEENMDEAKEGEKNGSENEPDEQGKEYQETEMNRREGWKEINVRDIEEGKDRKEEEELPGESEKQEVVEGQVRLRKNSIQERRKFKGPSGPTQDLRLPVQRSFSSSRLSFDQYSDSGSESAKSDPVQSPSGGSGRSGPRSPALTMLSRVFSFHGIRSPLKKSPPCSPGKSPTSDPGKRKSLHLPLHRSPSSPTFRNTSQTNGASRFSFEGSPKSLSPKSNTSPKSFLNRDSQKNKSPSSPNRLGSMMRHGSQFYIPSPGSSSKNSGSLVSSPGSPPPLLLGGTVEMMDGAGILYRPSSSRGANHNRNHRRTRSDTFRLMETNRGGKEAAMNPRKRSRDDSE</sequence>
<evidence type="ECO:0000313" key="2">
    <source>
        <dbReference type="EMBL" id="KAG7172329.1"/>
    </source>
</evidence>
<feature type="compositionally biased region" description="Basic and acidic residues" evidence="1">
    <location>
        <begin position="25"/>
        <end position="38"/>
    </location>
</feature>
<feature type="compositionally biased region" description="Basic and acidic residues" evidence="1">
    <location>
        <begin position="54"/>
        <end position="115"/>
    </location>
</feature>
<evidence type="ECO:0000256" key="1">
    <source>
        <dbReference type="SAM" id="MobiDB-lite"/>
    </source>
</evidence>
<feature type="compositionally biased region" description="Polar residues" evidence="1">
    <location>
        <begin position="241"/>
        <end position="252"/>
    </location>
</feature>
<feature type="compositionally biased region" description="Polar residues" evidence="1">
    <location>
        <begin position="261"/>
        <end position="290"/>
    </location>
</feature>
<evidence type="ECO:0000313" key="3">
    <source>
        <dbReference type="Proteomes" id="UP000747542"/>
    </source>
</evidence>
<dbReference type="Proteomes" id="UP000747542">
    <property type="component" value="Unassembled WGS sequence"/>
</dbReference>
<accession>A0A8J5N3B0</accession>